<evidence type="ECO:0000313" key="2">
    <source>
        <dbReference type="Proteomes" id="UP001152888"/>
    </source>
</evidence>
<protein>
    <submittedName>
        <fullName evidence="1">Uncharacterized protein</fullName>
    </submittedName>
</protein>
<accession>A0A9P0JJR9</accession>
<keyword evidence="2" id="KW-1185">Reference proteome</keyword>
<dbReference type="Proteomes" id="UP001152888">
    <property type="component" value="Unassembled WGS sequence"/>
</dbReference>
<dbReference type="OrthoDB" id="10057935at2759"/>
<dbReference type="AlphaFoldDB" id="A0A9P0JJR9"/>
<comment type="caution">
    <text evidence="1">The sequence shown here is derived from an EMBL/GenBank/DDBJ whole genome shotgun (WGS) entry which is preliminary data.</text>
</comment>
<evidence type="ECO:0000313" key="1">
    <source>
        <dbReference type="EMBL" id="CAH1954689.1"/>
    </source>
</evidence>
<proteinExistence type="predicted"/>
<sequence>MAGKATWYTPIASMKNKEEVWQSIDKKGWVAPKMDLVPEISYFNNNFKYDRLPEYDLYFSYTKVLPLWDERKSKDNRRYLPDIWENIHEQGYVHYVYSFTIFRRSCRVAEH</sequence>
<reference evidence="1" key="1">
    <citation type="submission" date="2022-03" db="EMBL/GenBank/DDBJ databases">
        <authorList>
            <person name="Sayadi A."/>
        </authorList>
    </citation>
    <scope>NUCLEOTIDE SEQUENCE</scope>
</reference>
<gene>
    <name evidence="1" type="ORF">ACAOBT_LOCUS691</name>
</gene>
<name>A0A9P0JJR9_ACAOB</name>
<dbReference type="EMBL" id="CAKOFQ010006655">
    <property type="protein sequence ID" value="CAH1954689.1"/>
    <property type="molecule type" value="Genomic_DNA"/>
</dbReference>
<organism evidence="1 2">
    <name type="scientific">Acanthoscelides obtectus</name>
    <name type="common">Bean weevil</name>
    <name type="synonym">Bruchus obtectus</name>
    <dbReference type="NCBI Taxonomy" id="200917"/>
    <lineage>
        <taxon>Eukaryota</taxon>
        <taxon>Metazoa</taxon>
        <taxon>Ecdysozoa</taxon>
        <taxon>Arthropoda</taxon>
        <taxon>Hexapoda</taxon>
        <taxon>Insecta</taxon>
        <taxon>Pterygota</taxon>
        <taxon>Neoptera</taxon>
        <taxon>Endopterygota</taxon>
        <taxon>Coleoptera</taxon>
        <taxon>Polyphaga</taxon>
        <taxon>Cucujiformia</taxon>
        <taxon>Chrysomeloidea</taxon>
        <taxon>Chrysomelidae</taxon>
        <taxon>Bruchinae</taxon>
        <taxon>Bruchini</taxon>
        <taxon>Acanthoscelides</taxon>
    </lineage>
</organism>